<dbReference type="AlphaFoldDB" id="A0AAN9F4C5"/>
<reference evidence="1 2" key="1">
    <citation type="submission" date="2024-01" db="EMBL/GenBank/DDBJ databases">
        <title>The genomes of 5 underutilized Papilionoideae crops provide insights into root nodulation and disease resistanc.</title>
        <authorList>
            <person name="Yuan L."/>
        </authorList>
    </citation>
    <scope>NUCLEOTIDE SEQUENCE [LARGE SCALE GENOMIC DNA]</scope>
    <source>
        <strain evidence="1">ZHUSHIDOU_FW_LH</strain>
        <tissue evidence="1">Leaf</tissue>
    </source>
</reference>
<evidence type="ECO:0000313" key="2">
    <source>
        <dbReference type="Proteomes" id="UP001372338"/>
    </source>
</evidence>
<protein>
    <submittedName>
        <fullName evidence="1">Uncharacterized protein</fullName>
    </submittedName>
</protein>
<organism evidence="1 2">
    <name type="scientific">Crotalaria pallida</name>
    <name type="common">Smooth rattlebox</name>
    <name type="synonym">Crotalaria striata</name>
    <dbReference type="NCBI Taxonomy" id="3830"/>
    <lineage>
        <taxon>Eukaryota</taxon>
        <taxon>Viridiplantae</taxon>
        <taxon>Streptophyta</taxon>
        <taxon>Embryophyta</taxon>
        <taxon>Tracheophyta</taxon>
        <taxon>Spermatophyta</taxon>
        <taxon>Magnoliopsida</taxon>
        <taxon>eudicotyledons</taxon>
        <taxon>Gunneridae</taxon>
        <taxon>Pentapetalae</taxon>
        <taxon>rosids</taxon>
        <taxon>fabids</taxon>
        <taxon>Fabales</taxon>
        <taxon>Fabaceae</taxon>
        <taxon>Papilionoideae</taxon>
        <taxon>50 kb inversion clade</taxon>
        <taxon>genistoids sensu lato</taxon>
        <taxon>core genistoids</taxon>
        <taxon>Crotalarieae</taxon>
        <taxon>Crotalaria</taxon>
    </lineage>
</organism>
<accession>A0AAN9F4C5</accession>
<keyword evidence="2" id="KW-1185">Reference proteome</keyword>
<name>A0AAN9F4C5_CROPI</name>
<dbReference type="PANTHER" id="PTHR33710">
    <property type="entry name" value="BNAC02G09200D PROTEIN"/>
    <property type="match status" value="1"/>
</dbReference>
<gene>
    <name evidence="1" type="ORF">RIF29_19769</name>
</gene>
<dbReference type="Proteomes" id="UP001372338">
    <property type="component" value="Unassembled WGS sequence"/>
</dbReference>
<dbReference type="InterPro" id="IPR036691">
    <property type="entry name" value="Endo/exonu/phosph_ase_sf"/>
</dbReference>
<evidence type="ECO:0000313" key="1">
    <source>
        <dbReference type="EMBL" id="KAK7267105.1"/>
    </source>
</evidence>
<proteinExistence type="predicted"/>
<dbReference type="EMBL" id="JAYWIO010000004">
    <property type="protein sequence ID" value="KAK7267105.1"/>
    <property type="molecule type" value="Genomic_DNA"/>
</dbReference>
<sequence length="336" mass="40084">MFLDWGSFTNLEDHPIERIWVVWKKDMFGVEVIRHSSQLVHCRVNYNHDDSLYYVTFVYAHNDSERRIELWEDLKEIGESMMGKWMLLGDFSCCLNVQEKIGGLPLEPHNLQEFRDMVLHCQLEDMNYCGSFYTWNNNQEDGERILSKLDRVLVNYNWCRDWPDVQAEFGNCGVSDHSPMVIHWSNSERCKGQSFKFLNHLTMDPEFIQIVNHNWSKRREGCAMYRIMRNLEHIKDGLKDLNQRKFKSIDVKEIQAREKLDYIQNLLQSDPMNYHLLKMEKEEKEEHSKVSPLCELCGRAEESCRHLFFECDWSRKLLDLAANWVGVEAVHFKFQN</sequence>
<dbReference type="SUPFAM" id="SSF56219">
    <property type="entry name" value="DNase I-like"/>
    <property type="match status" value="1"/>
</dbReference>
<dbReference type="Gene3D" id="3.60.10.10">
    <property type="entry name" value="Endonuclease/exonuclease/phosphatase"/>
    <property type="match status" value="1"/>
</dbReference>
<comment type="caution">
    <text evidence="1">The sequence shown here is derived from an EMBL/GenBank/DDBJ whole genome shotgun (WGS) entry which is preliminary data.</text>
</comment>
<dbReference type="PANTHER" id="PTHR33710:SF79">
    <property type="entry name" value="OS06G0205337 PROTEIN"/>
    <property type="match status" value="1"/>
</dbReference>